<dbReference type="GO" id="GO:0046872">
    <property type="term" value="F:metal ion binding"/>
    <property type="evidence" value="ECO:0007669"/>
    <property type="project" value="UniProtKB-KW"/>
</dbReference>
<accession>A0A1M6KR20</accession>
<keyword evidence="12 18" id="KW-0067">ATP-binding</keyword>
<comment type="subunit">
    <text evidence="5">Monomer.</text>
</comment>
<evidence type="ECO:0000256" key="12">
    <source>
        <dbReference type="ARBA" id="ARBA00022840"/>
    </source>
</evidence>
<evidence type="ECO:0000313" key="21">
    <source>
        <dbReference type="EMBL" id="SHJ61385.1"/>
    </source>
</evidence>
<evidence type="ECO:0000256" key="3">
    <source>
        <dbReference type="ARBA" id="ARBA00005150"/>
    </source>
</evidence>
<protein>
    <recommendedName>
        <fullName evidence="8">Dihydrofolate synthase/folylpolyglutamate synthase</fullName>
        <ecNumber evidence="6">6.3.2.12</ecNumber>
        <ecNumber evidence="7">6.3.2.17</ecNumber>
    </recommendedName>
    <alternativeName>
        <fullName evidence="15">Tetrahydrofolylpolyglutamate synthase</fullName>
    </alternativeName>
</protein>
<evidence type="ECO:0000256" key="2">
    <source>
        <dbReference type="ARBA" id="ARBA00004799"/>
    </source>
</evidence>
<dbReference type="InterPro" id="IPR036615">
    <property type="entry name" value="Mur_ligase_C_dom_sf"/>
</dbReference>
<dbReference type="PIRSF" id="PIRSF001563">
    <property type="entry name" value="Folylpolyglu_synth"/>
    <property type="match status" value="1"/>
</dbReference>
<evidence type="ECO:0000256" key="15">
    <source>
        <dbReference type="ARBA" id="ARBA00030592"/>
    </source>
</evidence>
<feature type="domain" description="Mur ligase C-terminal" evidence="19">
    <location>
        <begin position="299"/>
        <end position="418"/>
    </location>
</feature>
<evidence type="ECO:0000256" key="9">
    <source>
        <dbReference type="ARBA" id="ARBA00022598"/>
    </source>
</evidence>
<dbReference type="GO" id="GO:0005524">
    <property type="term" value="F:ATP binding"/>
    <property type="evidence" value="ECO:0007669"/>
    <property type="project" value="UniProtKB-KW"/>
</dbReference>
<evidence type="ECO:0000259" key="19">
    <source>
        <dbReference type="Pfam" id="PF02875"/>
    </source>
</evidence>
<comment type="catalytic activity">
    <reaction evidence="16">
        <text>(6S)-5,6,7,8-tetrahydrofolyl-(gamma-L-Glu)(n) + L-glutamate + ATP = (6S)-5,6,7,8-tetrahydrofolyl-(gamma-L-Glu)(n+1) + ADP + phosphate + H(+)</text>
        <dbReference type="Rhea" id="RHEA:10580"/>
        <dbReference type="Rhea" id="RHEA-COMP:14738"/>
        <dbReference type="Rhea" id="RHEA-COMP:14740"/>
        <dbReference type="ChEBI" id="CHEBI:15378"/>
        <dbReference type="ChEBI" id="CHEBI:29985"/>
        <dbReference type="ChEBI" id="CHEBI:30616"/>
        <dbReference type="ChEBI" id="CHEBI:43474"/>
        <dbReference type="ChEBI" id="CHEBI:141005"/>
        <dbReference type="ChEBI" id="CHEBI:456216"/>
        <dbReference type="EC" id="6.3.2.17"/>
    </reaction>
</comment>
<dbReference type="PANTHER" id="PTHR11136:SF0">
    <property type="entry name" value="DIHYDROFOLATE SYNTHETASE-RELATED"/>
    <property type="match status" value="1"/>
</dbReference>
<dbReference type="InterPro" id="IPR018109">
    <property type="entry name" value="Folylpolyglutamate_synth_CS"/>
</dbReference>
<dbReference type="NCBIfam" id="TIGR01499">
    <property type="entry name" value="folC"/>
    <property type="match status" value="1"/>
</dbReference>
<keyword evidence="13" id="KW-0460">Magnesium</keyword>
<evidence type="ECO:0000256" key="11">
    <source>
        <dbReference type="ARBA" id="ARBA00022741"/>
    </source>
</evidence>
<comment type="cofactor">
    <cofactor evidence="1">
        <name>Mg(2+)</name>
        <dbReference type="ChEBI" id="CHEBI:18420"/>
    </cofactor>
</comment>
<keyword evidence="14" id="KW-0289">Folate biosynthesis</keyword>
<dbReference type="EC" id="6.3.2.17" evidence="7"/>
<dbReference type="InterPro" id="IPR013221">
    <property type="entry name" value="Mur_ligase_cen"/>
</dbReference>
<dbReference type="Gene3D" id="3.90.190.20">
    <property type="entry name" value="Mur ligase, C-terminal domain"/>
    <property type="match status" value="1"/>
</dbReference>
<evidence type="ECO:0000313" key="22">
    <source>
        <dbReference type="Proteomes" id="UP000184536"/>
    </source>
</evidence>
<evidence type="ECO:0000256" key="1">
    <source>
        <dbReference type="ARBA" id="ARBA00001946"/>
    </source>
</evidence>
<dbReference type="EC" id="6.3.2.12" evidence="6"/>
<proteinExistence type="inferred from homology"/>
<dbReference type="GO" id="GO:0046656">
    <property type="term" value="P:folic acid biosynthetic process"/>
    <property type="evidence" value="ECO:0007669"/>
    <property type="project" value="UniProtKB-KW"/>
</dbReference>
<evidence type="ECO:0000256" key="16">
    <source>
        <dbReference type="ARBA" id="ARBA00047493"/>
    </source>
</evidence>
<sequence>MMNYQEALDYISSVYKFGSKLGLENIKYLLNLMGNPHEGLKVIHVAGTNGKGSTSSFISAVLVEQGYKVGLYTSPFLEEFTERIRVNGENIPKKELAEITAFTKEKVEQMLADGMNHPTEFEVVTAIGFEYFKRQKVDYLVLEVGLGGRGDSTNVIDDPLVSVITPIDFDHVEYLGNTLDKIAYEKAGIIKKNSFVVSYPQKEEAMKVIEEVCVQQHAKLSVAAIDRIELLEYDEEGQRFHTYCGEEKFENLSIALLGEHQTQNATVALTALKVLMEEHQIDISQEAMYTGFKKTVWPGRLEIMKKNPTVLIDGAHNIHGIRALKKALTKLYAQKRLILVIAILGDKDVSGMLSEIIPLADQVVLTQPNNERALPVDRLEERVRPYQKPVRKEAEIPKAVEAAFELAHEEDVIVFCGSLYMIGDVRTILRHRKP</sequence>
<dbReference type="Proteomes" id="UP000184536">
    <property type="component" value="Unassembled WGS sequence"/>
</dbReference>
<dbReference type="GO" id="GO:0004326">
    <property type="term" value="F:tetrahydrofolylpolyglutamate synthase activity"/>
    <property type="evidence" value="ECO:0007669"/>
    <property type="project" value="UniProtKB-EC"/>
</dbReference>
<comment type="pathway">
    <text evidence="3">Cofactor biosynthesis; tetrahydrofolylpolyglutamate biosynthesis.</text>
</comment>
<keyword evidence="9 18" id="KW-0436">Ligase</keyword>
<dbReference type="GO" id="GO:0005737">
    <property type="term" value="C:cytoplasm"/>
    <property type="evidence" value="ECO:0007669"/>
    <property type="project" value="TreeGrafter"/>
</dbReference>
<organism evidence="21 22">
    <name type="scientific">Geosporobacter subterraneus DSM 17957</name>
    <dbReference type="NCBI Taxonomy" id="1121919"/>
    <lineage>
        <taxon>Bacteria</taxon>
        <taxon>Bacillati</taxon>
        <taxon>Bacillota</taxon>
        <taxon>Clostridia</taxon>
        <taxon>Peptostreptococcales</taxon>
        <taxon>Thermotaleaceae</taxon>
        <taxon>Geosporobacter</taxon>
    </lineage>
</organism>
<dbReference type="Pfam" id="PF08245">
    <property type="entry name" value="Mur_ligase_M"/>
    <property type="match status" value="1"/>
</dbReference>
<evidence type="ECO:0000256" key="6">
    <source>
        <dbReference type="ARBA" id="ARBA00013023"/>
    </source>
</evidence>
<comment type="catalytic activity">
    <reaction evidence="17">
        <text>7,8-dihydropteroate + L-glutamate + ATP = 7,8-dihydrofolate + ADP + phosphate + H(+)</text>
        <dbReference type="Rhea" id="RHEA:23584"/>
        <dbReference type="ChEBI" id="CHEBI:15378"/>
        <dbReference type="ChEBI" id="CHEBI:17839"/>
        <dbReference type="ChEBI" id="CHEBI:29985"/>
        <dbReference type="ChEBI" id="CHEBI:30616"/>
        <dbReference type="ChEBI" id="CHEBI:43474"/>
        <dbReference type="ChEBI" id="CHEBI:57451"/>
        <dbReference type="ChEBI" id="CHEBI:456216"/>
        <dbReference type="EC" id="6.3.2.12"/>
    </reaction>
</comment>
<dbReference type="AlphaFoldDB" id="A0A1M6KR20"/>
<evidence type="ECO:0000256" key="14">
    <source>
        <dbReference type="ARBA" id="ARBA00022909"/>
    </source>
</evidence>
<evidence type="ECO:0000256" key="5">
    <source>
        <dbReference type="ARBA" id="ARBA00011245"/>
    </source>
</evidence>
<feature type="domain" description="Mur ligase central" evidence="20">
    <location>
        <begin position="45"/>
        <end position="271"/>
    </location>
</feature>
<dbReference type="FunFam" id="3.40.1190.10:FF:000004">
    <property type="entry name" value="Dihydrofolate synthase/folylpolyglutamate synthase"/>
    <property type="match status" value="1"/>
</dbReference>
<evidence type="ECO:0000259" key="20">
    <source>
        <dbReference type="Pfam" id="PF08245"/>
    </source>
</evidence>
<evidence type="ECO:0000256" key="10">
    <source>
        <dbReference type="ARBA" id="ARBA00022723"/>
    </source>
</evidence>
<dbReference type="Gene3D" id="3.40.1190.10">
    <property type="entry name" value="Mur-like, catalytic domain"/>
    <property type="match status" value="1"/>
</dbReference>
<dbReference type="PANTHER" id="PTHR11136">
    <property type="entry name" value="FOLYLPOLYGLUTAMATE SYNTHASE-RELATED"/>
    <property type="match status" value="1"/>
</dbReference>
<comment type="pathway">
    <text evidence="2">Cofactor biosynthesis; tetrahydrofolate biosynthesis; 7,8-dihydrofolate from 2-amino-4-hydroxy-6-hydroxymethyl-7,8-dihydropteridine diphosphate and 4-aminobenzoate: step 2/2.</text>
</comment>
<evidence type="ECO:0000256" key="7">
    <source>
        <dbReference type="ARBA" id="ARBA00013025"/>
    </source>
</evidence>
<dbReference type="SUPFAM" id="SSF53623">
    <property type="entry name" value="MurD-like peptide ligases, catalytic domain"/>
    <property type="match status" value="1"/>
</dbReference>
<dbReference type="InterPro" id="IPR004101">
    <property type="entry name" value="Mur_ligase_C"/>
</dbReference>
<keyword evidence="11 18" id="KW-0547">Nucleotide-binding</keyword>
<dbReference type="InterPro" id="IPR001645">
    <property type="entry name" value="Folylpolyglutamate_synth"/>
</dbReference>
<reference evidence="22" key="1">
    <citation type="submission" date="2016-11" db="EMBL/GenBank/DDBJ databases">
        <authorList>
            <person name="Varghese N."/>
            <person name="Submissions S."/>
        </authorList>
    </citation>
    <scope>NUCLEOTIDE SEQUENCE [LARGE SCALE GENOMIC DNA]</scope>
    <source>
        <strain evidence="22">DSM 17957</strain>
    </source>
</reference>
<evidence type="ECO:0000256" key="4">
    <source>
        <dbReference type="ARBA" id="ARBA00008276"/>
    </source>
</evidence>
<name>A0A1M6KR20_9FIRM</name>
<dbReference type="STRING" id="1121919.SAMN02745975_02470"/>
<dbReference type="Pfam" id="PF02875">
    <property type="entry name" value="Mur_ligase_C"/>
    <property type="match status" value="1"/>
</dbReference>
<evidence type="ECO:0000256" key="17">
    <source>
        <dbReference type="ARBA" id="ARBA00049161"/>
    </source>
</evidence>
<evidence type="ECO:0000256" key="8">
    <source>
        <dbReference type="ARBA" id="ARBA00019357"/>
    </source>
</evidence>
<evidence type="ECO:0000256" key="18">
    <source>
        <dbReference type="PIRNR" id="PIRNR001563"/>
    </source>
</evidence>
<dbReference type="EMBL" id="FQZV01000032">
    <property type="protein sequence ID" value="SHJ61385.1"/>
    <property type="molecule type" value="Genomic_DNA"/>
</dbReference>
<dbReference type="GO" id="GO:0008841">
    <property type="term" value="F:dihydrofolate synthase activity"/>
    <property type="evidence" value="ECO:0007669"/>
    <property type="project" value="UniProtKB-EC"/>
</dbReference>
<dbReference type="SUPFAM" id="SSF53244">
    <property type="entry name" value="MurD-like peptide ligases, peptide-binding domain"/>
    <property type="match status" value="1"/>
</dbReference>
<gene>
    <name evidence="21" type="ORF">SAMN02745975_02470</name>
</gene>
<keyword evidence="22" id="KW-1185">Reference proteome</keyword>
<comment type="similarity">
    <text evidence="4 18">Belongs to the folylpolyglutamate synthase family.</text>
</comment>
<keyword evidence="10" id="KW-0479">Metal-binding</keyword>
<evidence type="ECO:0000256" key="13">
    <source>
        <dbReference type="ARBA" id="ARBA00022842"/>
    </source>
</evidence>
<dbReference type="InterPro" id="IPR036565">
    <property type="entry name" value="Mur-like_cat_sf"/>
</dbReference>
<dbReference type="PROSITE" id="PS01012">
    <property type="entry name" value="FOLYLPOLYGLU_SYNT_2"/>
    <property type="match status" value="1"/>
</dbReference>